<accession>A0A848LYJ4</accession>
<protein>
    <submittedName>
        <fullName evidence="2">DUF2075 domain-containing protein</fullName>
    </submittedName>
</protein>
<dbReference type="InterPro" id="IPR018647">
    <property type="entry name" value="SLFN_3-like_DNA/RNA_helicase"/>
</dbReference>
<comment type="caution">
    <text evidence="2">The sequence shown here is derived from an EMBL/GenBank/DDBJ whole genome shotgun (WGS) entry which is preliminary data.</text>
</comment>
<gene>
    <name evidence="2" type="ORF">HG543_49820</name>
</gene>
<reference evidence="2 3" key="1">
    <citation type="submission" date="2020-04" db="EMBL/GenBank/DDBJ databases">
        <title>Draft genome of Pyxidicoccus fallax type strain.</title>
        <authorList>
            <person name="Whitworth D.E."/>
        </authorList>
    </citation>
    <scope>NUCLEOTIDE SEQUENCE [LARGE SCALE GENOMIC DNA]</scope>
    <source>
        <strain evidence="2 3">DSM 14698</strain>
    </source>
</reference>
<dbReference type="Proteomes" id="UP000518300">
    <property type="component" value="Unassembled WGS sequence"/>
</dbReference>
<dbReference type="SUPFAM" id="SSF52540">
    <property type="entry name" value="P-loop containing nucleoside triphosphate hydrolases"/>
    <property type="match status" value="2"/>
</dbReference>
<evidence type="ECO:0000313" key="2">
    <source>
        <dbReference type="EMBL" id="NMO22906.1"/>
    </source>
</evidence>
<evidence type="ECO:0000313" key="3">
    <source>
        <dbReference type="Proteomes" id="UP000518300"/>
    </source>
</evidence>
<dbReference type="RefSeq" id="WP_169352025.1">
    <property type="nucleotide sequence ID" value="NZ_JABBJJ010000492.1"/>
</dbReference>
<dbReference type="AlphaFoldDB" id="A0A848LYJ4"/>
<feature type="domain" description="Schlafen group 3-like DNA/RNA helicase" evidence="1">
    <location>
        <begin position="232"/>
        <end position="625"/>
    </location>
</feature>
<dbReference type="Gene3D" id="3.40.50.300">
    <property type="entry name" value="P-loop containing nucleotide triphosphate hydrolases"/>
    <property type="match status" value="1"/>
</dbReference>
<organism evidence="2 3">
    <name type="scientific">Pyxidicoccus fallax</name>
    <dbReference type="NCBI Taxonomy" id="394095"/>
    <lineage>
        <taxon>Bacteria</taxon>
        <taxon>Pseudomonadati</taxon>
        <taxon>Myxococcota</taxon>
        <taxon>Myxococcia</taxon>
        <taxon>Myxococcales</taxon>
        <taxon>Cystobacterineae</taxon>
        <taxon>Myxococcaceae</taxon>
        <taxon>Pyxidicoccus</taxon>
    </lineage>
</organism>
<dbReference type="Pfam" id="PF09848">
    <property type="entry name" value="SLFN-g3_helicase"/>
    <property type="match status" value="1"/>
</dbReference>
<name>A0A848LYJ4_9BACT</name>
<evidence type="ECO:0000259" key="1">
    <source>
        <dbReference type="Pfam" id="PF09848"/>
    </source>
</evidence>
<dbReference type="EMBL" id="JABBJJ010000492">
    <property type="protein sequence ID" value="NMO22906.1"/>
    <property type="molecule type" value="Genomic_DNA"/>
</dbReference>
<proteinExistence type="predicted"/>
<keyword evidence="3" id="KW-1185">Reference proteome</keyword>
<dbReference type="InterPro" id="IPR027417">
    <property type="entry name" value="P-loop_NTPase"/>
</dbReference>
<sequence length="656" mass="73615">MSRSYYEATVEQFRQTDETEILGHMAVHHQHALETQQRNAWIGQIRNLKAALSNWQGGTILLEYSIPRMGKRCDVILLSHGYIFVIEYKVGAEDYSAGIDQVLDYALDLKNFHAESHDRPVVPILVATNAPGKAISHQWYADGVAYPLLANEQTLAAALQSFAQLNTQPFAAKSWCESVYRPTPTILEAAKVLYEGHQVEAISRSDADAKNLTLTTGAIAEAISTAKTEQRKTICFITGVPGSGKTLAGLNLATSRKRNHEDEHAVFLSGNGPLVDVLREALVRDEVDRQKSKGQKKYTKKNARAAVTSFIQNIHHFRDDNLATATPPDEKVVIFDEAQRAWNREQASRFMREKRGQSSFDQSEPEFLLSVMDRHSDWCVVVCLIGGGQEINTGEAGLAEWFHALERKFPHWRVLCSNRIDGPEYMMGTDLKPLLHKMGAKVIPDLHLGVCIRSYRAENLASFVAAVIAGNAEVAKQNIQRLGRYPLVLTRDLGQARAWLRNHARGSERYGLVATSGALRLKAEGIHVGSKIQPAEWFLNSKDDVRSAYQLEDVATEFDIQGLELDWVGVCWDGDFRYRDGSWAFHTFHGSRWINCNDRLNRLYMANAYRVLLTRARQGQVIFIPRGSAQDGTRLPSMYDGTFEFLKACGIPVLEE</sequence>